<keyword evidence="1 7" id="KW-0479">Metal-binding</keyword>
<dbReference type="InterPro" id="IPR027417">
    <property type="entry name" value="P-loop_NTPase"/>
</dbReference>
<sequence>MSLTRDDVLTALDRIIDPDSGKSIVAADYVRAVTFDGANIRFILEVPPTLAPKYEPVRAAAEAAVKGLPGAGTVSALLTAHSSGPGQGAKAPPQLKIGGHPKPQAGPELPSGVKTIIAIGSGKGGVGKSTVSANLAVALAQAGKRVGLLDADVYGPSQPRMMGVNQRPNSPDGKTIIPLRAHGVTLMSIGLMLGEDQAVVWRGPMLMGALQQMLGQVAWGELDTLIVDLPPGTGDVQLTLCQKSKVSGAIVVSTPQDVALLDARKAVNMFEKLETPILGVVENMSTHICPNCGHESHIFGDGGARAFAAEKSVPFLGAVPLNIDIRLSGDEGAPLVAARPDAPEAQVFHDMAKRLIQGGVL</sequence>
<evidence type="ECO:0000256" key="5">
    <source>
        <dbReference type="ARBA" id="ARBA00023014"/>
    </source>
</evidence>
<gene>
    <name evidence="9" type="ORF">FHS89_003197</name>
</gene>
<dbReference type="SUPFAM" id="SSF117916">
    <property type="entry name" value="Fe-S cluster assembly (FSCA) domain-like"/>
    <property type="match status" value="1"/>
</dbReference>
<dbReference type="EMBL" id="JACIJS010000014">
    <property type="protein sequence ID" value="MBB5517150.1"/>
    <property type="molecule type" value="Genomic_DNA"/>
</dbReference>
<name>A0A840X1A7_9RHOB</name>
<dbReference type="GO" id="GO:0005524">
    <property type="term" value="F:ATP binding"/>
    <property type="evidence" value="ECO:0007669"/>
    <property type="project" value="UniProtKB-UniRule"/>
</dbReference>
<organism evidence="9 10">
    <name type="scientific">Rubricella aquisinus</name>
    <dbReference type="NCBI Taxonomy" id="2028108"/>
    <lineage>
        <taxon>Bacteria</taxon>
        <taxon>Pseudomonadati</taxon>
        <taxon>Pseudomonadota</taxon>
        <taxon>Alphaproteobacteria</taxon>
        <taxon>Rhodobacterales</taxon>
        <taxon>Paracoccaceae</taxon>
        <taxon>Rubricella</taxon>
    </lineage>
</organism>
<dbReference type="AlphaFoldDB" id="A0A840X1A7"/>
<evidence type="ECO:0000256" key="2">
    <source>
        <dbReference type="ARBA" id="ARBA00022741"/>
    </source>
</evidence>
<dbReference type="GO" id="GO:0016887">
    <property type="term" value="F:ATP hydrolysis activity"/>
    <property type="evidence" value="ECO:0007669"/>
    <property type="project" value="UniProtKB-UniRule"/>
</dbReference>
<dbReference type="Pfam" id="PF10609">
    <property type="entry name" value="ParA"/>
    <property type="match status" value="1"/>
</dbReference>
<comment type="caution">
    <text evidence="9">The sequence shown here is derived from an EMBL/GenBank/DDBJ whole genome shotgun (WGS) entry which is preliminary data.</text>
</comment>
<feature type="binding site" evidence="7">
    <location>
        <begin position="122"/>
        <end position="129"/>
    </location>
    <ligand>
        <name>ATP</name>
        <dbReference type="ChEBI" id="CHEBI:30616"/>
    </ligand>
</feature>
<dbReference type="FunFam" id="3.40.50.300:FF:000418">
    <property type="entry name" value="Iron-sulfur cluster carrier protein"/>
    <property type="match status" value="1"/>
</dbReference>
<keyword evidence="3 7" id="KW-0067">ATP-binding</keyword>
<evidence type="ECO:0000256" key="7">
    <source>
        <dbReference type="HAMAP-Rule" id="MF_02040"/>
    </source>
</evidence>
<reference evidence="9 10" key="1">
    <citation type="submission" date="2020-08" db="EMBL/GenBank/DDBJ databases">
        <title>Genomic Encyclopedia of Type Strains, Phase IV (KMG-IV): sequencing the most valuable type-strain genomes for metagenomic binning, comparative biology and taxonomic classification.</title>
        <authorList>
            <person name="Goeker M."/>
        </authorList>
    </citation>
    <scope>NUCLEOTIDE SEQUENCE [LARGE SCALE GENOMIC DNA]</scope>
    <source>
        <strain evidence="9 10">DSM 103377</strain>
    </source>
</reference>
<comment type="function">
    <text evidence="7">Binds and transfers iron-sulfur (Fe-S) clusters to target apoproteins. Can hydrolyze ATP.</text>
</comment>
<dbReference type="Pfam" id="PF01883">
    <property type="entry name" value="FeS_assembly_P"/>
    <property type="match status" value="1"/>
</dbReference>
<evidence type="ECO:0000256" key="6">
    <source>
        <dbReference type="ARBA" id="ARBA00024036"/>
    </source>
</evidence>
<dbReference type="CDD" id="cd02037">
    <property type="entry name" value="Mrp_NBP35"/>
    <property type="match status" value="1"/>
</dbReference>
<evidence type="ECO:0000259" key="8">
    <source>
        <dbReference type="Pfam" id="PF01883"/>
    </source>
</evidence>
<evidence type="ECO:0000256" key="3">
    <source>
        <dbReference type="ARBA" id="ARBA00022840"/>
    </source>
</evidence>
<evidence type="ECO:0000256" key="1">
    <source>
        <dbReference type="ARBA" id="ARBA00022723"/>
    </source>
</evidence>
<dbReference type="GO" id="GO:0046872">
    <property type="term" value="F:metal ion binding"/>
    <property type="evidence" value="ECO:0007669"/>
    <property type="project" value="UniProtKB-KW"/>
</dbReference>
<dbReference type="Gene3D" id="3.40.50.300">
    <property type="entry name" value="P-loop containing nucleotide triphosphate hydrolases"/>
    <property type="match status" value="1"/>
</dbReference>
<dbReference type="InterPro" id="IPR019591">
    <property type="entry name" value="Mrp/NBP35_ATP-bd"/>
</dbReference>
<proteinExistence type="inferred from homology"/>
<dbReference type="RefSeq" id="WP_184013108.1">
    <property type="nucleotide sequence ID" value="NZ_JACIJS010000014.1"/>
</dbReference>
<dbReference type="Gene3D" id="3.30.300.130">
    <property type="entry name" value="Fe-S cluster assembly (FSCA)"/>
    <property type="match status" value="1"/>
</dbReference>
<comment type="subunit">
    <text evidence="7">Homodimer.</text>
</comment>
<dbReference type="GO" id="GO:0016226">
    <property type="term" value="P:iron-sulfur cluster assembly"/>
    <property type="evidence" value="ECO:0007669"/>
    <property type="project" value="InterPro"/>
</dbReference>
<dbReference type="Proteomes" id="UP000553766">
    <property type="component" value="Unassembled WGS sequence"/>
</dbReference>
<keyword evidence="7" id="KW-0378">Hydrolase</keyword>
<dbReference type="PANTHER" id="PTHR42961">
    <property type="entry name" value="IRON-SULFUR PROTEIN NUBPL"/>
    <property type="match status" value="1"/>
</dbReference>
<keyword evidence="5 7" id="KW-0411">Iron-sulfur</keyword>
<dbReference type="InterPro" id="IPR044304">
    <property type="entry name" value="NUBPL-like"/>
</dbReference>
<dbReference type="SUPFAM" id="SSF52540">
    <property type="entry name" value="P-loop containing nucleoside triphosphate hydrolases"/>
    <property type="match status" value="1"/>
</dbReference>
<dbReference type="PANTHER" id="PTHR42961:SF2">
    <property type="entry name" value="IRON-SULFUR PROTEIN NUBPL"/>
    <property type="match status" value="1"/>
</dbReference>
<dbReference type="GO" id="GO:0140663">
    <property type="term" value="F:ATP-dependent FeS chaperone activity"/>
    <property type="evidence" value="ECO:0007669"/>
    <property type="project" value="InterPro"/>
</dbReference>
<evidence type="ECO:0000256" key="4">
    <source>
        <dbReference type="ARBA" id="ARBA00023004"/>
    </source>
</evidence>
<dbReference type="InterPro" id="IPR034904">
    <property type="entry name" value="FSCA_dom_sf"/>
</dbReference>
<keyword evidence="2 7" id="KW-0547">Nucleotide-binding</keyword>
<protein>
    <recommendedName>
        <fullName evidence="7">Iron-sulfur cluster carrier protein</fullName>
    </recommendedName>
</protein>
<keyword evidence="4 7" id="KW-0408">Iron</keyword>
<dbReference type="HAMAP" id="MF_02040">
    <property type="entry name" value="Mrp_NBP35"/>
    <property type="match status" value="1"/>
</dbReference>
<dbReference type="GO" id="GO:0051539">
    <property type="term" value="F:4 iron, 4 sulfur cluster binding"/>
    <property type="evidence" value="ECO:0007669"/>
    <property type="project" value="TreeGrafter"/>
</dbReference>
<accession>A0A840X1A7</accession>
<comment type="similarity">
    <text evidence="6 7">Belongs to the Mrp/NBP35 ATP-binding proteins family.</text>
</comment>
<dbReference type="InterPro" id="IPR002744">
    <property type="entry name" value="MIP18-like"/>
</dbReference>
<feature type="domain" description="MIP18 family-like" evidence="8">
    <location>
        <begin position="5"/>
        <end position="75"/>
    </location>
</feature>
<evidence type="ECO:0000313" key="10">
    <source>
        <dbReference type="Proteomes" id="UP000553766"/>
    </source>
</evidence>
<evidence type="ECO:0000313" key="9">
    <source>
        <dbReference type="EMBL" id="MBB5517150.1"/>
    </source>
</evidence>
<dbReference type="InterPro" id="IPR033756">
    <property type="entry name" value="YlxH/NBP35"/>
</dbReference>
<keyword evidence="10" id="KW-1185">Reference proteome</keyword>